<evidence type="ECO:0000256" key="4">
    <source>
        <dbReference type="SAM" id="Phobius"/>
    </source>
</evidence>
<dbReference type="InterPro" id="IPR046342">
    <property type="entry name" value="CBS_dom_sf"/>
</dbReference>
<sequence length="554" mass="59769">MFEGNSLPDLEVFWLGDEEQDPKLRWIYVFICIGLVLLAGLMSGLTLGLMSMDSIDLEVLIRSGTPTEQKYAKRIAPVLSRPHLLLVTLLLVNAAAMEALPIFLDRLLSPVSAIILSVTAVLFFGEIIPQALCTRYGLAIGAYSAWFVRILIFAVGIISYPISKVLDYLLGSEHGALFRRGQLKALVDIHSEVDGMGGGYLSAEEINIIRGALDMTEKKAVVGMTPLDKVYMLAADMELNVATMRSVLGSGHSRVPVHRPGNRREILGLIIVKELALLDLEAGTRVSDVKMRPLPMLRADTAMYDLLTLFQTGRSHMVVLTAPPKPPQTVEGVPVDGGENPPIVVGTPPQDLSESIQQIKVARTPPRRAKEDDVTLLGPQSDCVCAANGGNQAGVSDTPGTPSLAAVSLLGQPQQDEPVGIITIEDVLEELLQQEIVDETDQFVDNMRMQKVNAAVLLKALPPHLRNLMVTRNSANVSGVSGPAAAAHAAFNRQAHTASLQGLHSVRSADLDNMTPGHLVSQLQRSRTTGRPMPAIKQPLLENGVAHTTDDLPV</sequence>
<feature type="transmembrane region" description="Helical" evidence="4">
    <location>
        <begin position="26"/>
        <end position="50"/>
    </location>
</feature>
<reference evidence="6 7" key="1">
    <citation type="journal article" date="2024" name="Nat. Commun.">
        <title>Phylogenomics reveals the evolutionary origins of lichenization in chlorophyte algae.</title>
        <authorList>
            <person name="Puginier C."/>
            <person name="Libourel C."/>
            <person name="Otte J."/>
            <person name="Skaloud P."/>
            <person name="Haon M."/>
            <person name="Grisel S."/>
            <person name="Petersen M."/>
            <person name="Berrin J.G."/>
            <person name="Delaux P.M."/>
            <person name="Dal Grande F."/>
            <person name="Keller J."/>
        </authorList>
    </citation>
    <scope>NUCLEOTIDE SEQUENCE [LARGE SCALE GENOMIC DNA]</scope>
    <source>
        <strain evidence="6 7">SAG 216-7</strain>
    </source>
</reference>
<dbReference type="Gene3D" id="3.10.580.10">
    <property type="entry name" value="CBS-domain"/>
    <property type="match status" value="2"/>
</dbReference>
<comment type="caution">
    <text evidence="6">The sequence shown here is derived from an EMBL/GenBank/DDBJ whole genome shotgun (WGS) entry which is preliminary data.</text>
</comment>
<evidence type="ECO:0000259" key="5">
    <source>
        <dbReference type="PROSITE" id="PS51846"/>
    </source>
</evidence>
<keyword evidence="1" id="KW-0677">Repeat</keyword>
<evidence type="ECO:0000313" key="6">
    <source>
        <dbReference type="EMBL" id="KAK9905688.1"/>
    </source>
</evidence>
<dbReference type="InterPro" id="IPR002550">
    <property type="entry name" value="CNNM"/>
</dbReference>
<feature type="transmembrane region" description="Helical" evidence="4">
    <location>
        <begin position="83"/>
        <end position="104"/>
    </location>
</feature>
<name>A0ABR2YHP4_9CHLO</name>
<dbReference type="Proteomes" id="UP001491310">
    <property type="component" value="Unassembled WGS sequence"/>
</dbReference>
<organism evidence="6 7">
    <name type="scientific">Coccomyxa subellipsoidea</name>
    <dbReference type="NCBI Taxonomy" id="248742"/>
    <lineage>
        <taxon>Eukaryota</taxon>
        <taxon>Viridiplantae</taxon>
        <taxon>Chlorophyta</taxon>
        <taxon>core chlorophytes</taxon>
        <taxon>Trebouxiophyceae</taxon>
        <taxon>Trebouxiophyceae incertae sedis</taxon>
        <taxon>Coccomyxaceae</taxon>
        <taxon>Coccomyxa</taxon>
    </lineage>
</organism>
<feature type="transmembrane region" description="Helical" evidence="4">
    <location>
        <begin position="140"/>
        <end position="162"/>
    </location>
</feature>
<dbReference type="PANTHER" id="PTHR12064">
    <property type="entry name" value="METAL TRANSPORTER CNNM"/>
    <property type="match status" value="1"/>
</dbReference>
<dbReference type="PROSITE" id="PS51846">
    <property type="entry name" value="CNNM"/>
    <property type="match status" value="1"/>
</dbReference>
<gene>
    <name evidence="6" type="ORF">WJX75_004639</name>
</gene>
<evidence type="ECO:0000256" key="2">
    <source>
        <dbReference type="PROSITE-ProRule" id="PRU01193"/>
    </source>
</evidence>
<dbReference type="Pfam" id="PF01595">
    <property type="entry name" value="CNNM"/>
    <property type="match status" value="1"/>
</dbReference>
<keyword evidence="7" id="KW-1185">Reference proteome</keyword>
<keyword evidence="2 4" id="KW-1133">Transmembrane helix</keyword>
<accession>A0ABR2YHP4</accession>
<evidence type="ECO:0000313" key="7">
    <source>
        <dbReference type="Proteomes" id="UP001491310"/>
    </source>
</evidence>
<dbReference type="EMBL" id="JALJOT010000011">
    <property type="protein sequence ID" value="KAK9905688.1"/>
    <property type="molecule type" value="Genomic_DNA"/>
</dbReference>
<dbReference type="PANTHER" id="PTHR12064:SF97">
    <property type="entry name" value="METAL TRANSPORTER CNNM-5"/>
    <property type="match status" value="1"/>
</dbReference>
<evidence type="ECO:0000256" key="1">
    <source>
        <dbReference type="ARBA" id="ARBA00022737"/>
    </source>
</evidence>
<feature type="transmembrane region" description="Helical" evidence="4">
    <location>
        <begin position="110"/>
        <end position="128"/>
    </location>
</feature>
<dbReference type="SUPFAM" id="SSF54631">
    <property type="entry name" value="CBS-domain pair"/>
    <property type="match status" value="1"/>
</dbReference>
<feature type="domain" description="CNNM transmembrane" evidence="5">
    <location>
        <begin position="21"/>
        <end position="205"/>
    </location>
</feature>
<protein>
    <recommendedName>
        <fullName evidence="5">CNNM transmembrane domain-containing protein</fullName>
    </recommendedName>
</protein>
<evidence type="ECO:0000256" key="3">
    <source>
        <dbReference type="SAM" id="MobiDB-lite"/>
    </source>
</evidence>
<keyword evidence="2 4" id="KW-0472">Membrane</keyword>
<feature type="region of interest" description="Disordered" evidence="3">
    <location>
        <begin position="520"/>
        <end position="554"/>
    </location>
</feature>
<keyword evidence="2 4" id="KW-0812">Transmembrane</keyword>
<proteinExistence type="predicted"/>
<dbReference type="InterPro" id="IPR045095">
    <property type="entry name" value="ACDP"/>
</dbReference>